<keyword evidence="1" id="KW-0805">Transcription regulation</keyword>
<dbReference type="AlphaFoldDB" id="A0A1W1YDN9"/>
<dbReference type="InterPro" id="IPR020449">
    <property type="entry name" value="Tscrpt_reg_AraC-type_HTH"/>
</dbReference>
<organism evidence="5 6">
    <name type="scientific">Aerococcus suis</name>
    <dbReference type="NCBI Taxonomy" id="371602"/>
    <lineage>
        <taxon>Bacteria</taxon>
        <taxon>Bacillati</taxon>
        <taxon>Bacillota</taxon>
        <taxon>Bacilli</taxon>
        <taxon>Lactobacillales</taxon>
        <taxon>Aerococcaceae</taxon>
        <taxon>Aerococcus</taxon>
    </lineage>
</organism>
<accession>A0A1W1YDN9</accession>
<name>A0A1W1YDN9_9LACT</name>
<dbReference type="Pfam" id="PF12833">
    <property type="entry name" value="HTH_18"/>
    <property type="match status" value="1"/>
</dbReference>
<keyword evidence="6" id="KW-1185">Reference proteome</keyword>
<evidence type="ECO:0000256" key="3">
    <source>
        <dbReference type="ARBA" id="ARBA00023163"/>
    </source>
</evidence>
<sequence length="274" mass="31697">MDSLNISRNEIFRMNIHFATIEMFKNFTQKHLAANKSENNYQTVSLIYITEGSVSVSQNEANTNLTINHFAFINRENTAYVSANGQNTEATVLTFDINKRYLNFQFNQDLSTTSPLLKNYLTELVEENDRNDAAVCQILTALIIVKYFNQSDSISPQQLNQSSTSQHKVERTIDYIHSHYEQNMTLDKLAEVANINKYYLVHMFKNHTGMSPIEYLIAFRIKQAKYLLSHSDITVAEISLSVGFSSQSYFSKIFKRHTGLTPLKYRQMHNHHKE</sequence>
<dbReference type="RefSeq" id="WP_084098350.1">
    <property type="nucleotide sequence ID" value="NZ_FWXK01000002.1"/>
</dbReference>
<proteinExistence type="predicted"/>
<dbReference type="Gene3D" id="1.10.10.60">
    <property type="entry name" value="Homeodomain-like"/>
    <property type="match status" value="2"/>
</dbReference>
<dbReference type="Proteomes" id="UP000243884">
    <property type="component" value="Unassembled WGS sequence"/>
</dbReference>
<dbReference type="InterPro" id="IPR018062">
    <property type="entry name" value="HTH_AraC-typ_CS"/>
</dbReference>
<feature type="domain" description="HTH araC/xylS-type" evidence="4">
    <location>
        <begin position="170"/>
        <end position="268"/>
    </location>
</feature>
<dbReference type="SMART" id="SM00342">
    <property type="entry name" value="HTH_ARAC"/>
    <property type="match status" value="1"/>
</dbReference>
<dbReference type="PRINTS" id="PR00032">
    <property type="entry name" value="HTHARAC"/>
</dbReference>
<evidence type="ECO:0000259" key="4">
    <source>
        <dbReference type="PROSITE" id="PS01124"/>
    </source>
</evidence>
<dbReference type="STRING" id="371602.SAMN04487984_0588"/>
<dbReference type="GO" id="GO:0043565">
    <property type="term" value="F:sequence-specific DNA binding"/>
    <property type="evidence" value="ECO:0007669"/>
    <property type="project" value="InterPro"/>
</dbReference>
<protein>
    <submittedName>
        <fullName evidence="5">AraC-type DNA-binding protein</fullName>
    </submittedName>
</protein>
<dbReference type="PROSITE" id="PS00041">
    <property type="entry name" value="HTH_ARAC_FAMILY_1"/>
    <property type="match status" value="1"/>
</dbReference>
<evidence type="ECO:0000313" key="5">
    <source>
        <dbReference type="EMBL" id="SMC34266.1"/>
    </source>
</evidence>
<keyword evidence="2 5" id="KW-0238">DNA-binding</keyword>
<dbReference type="SUPFAM" id="SSF46689">
    <property type="entry name" value="Homeodomain-like"/>
    <property type="match status" value="2"/>
</dbReference>
<dbReference type="PROSITE" id="PS01124">
    <property type="entry name" value="HTH_ARAC_FAMILY_2"/>
    <property type="match status" value="1"/>
</dbReference>
<dbReference type="PANTHER" id="PTHR43280">
    <property type="entry name" value="ARAC-FAMILY TRANSCRIPTIONAL REGULATOR"/>
    <property type="match status" value="1"/>
</dbReference>
<evidence type="ECO:0000313" key="6">
    <source>
        <dbReference type="Proteomes" id="UP000243884"/>
    </source>
</evidence>
<dbReference type="GO" id="GO:0003700">
    <property type="term" value="F:DNA-binding transcription factor activity"/>
    <property type="evidence" value="ECO:0007669"/>
    <property type="project" value="InterPro"/>
</dbReference>
<dbReference type="OrthoDB" id="182534at2"/>
<dbReference type="InterPro" id="IPR009057">
    <property type="entry name" value="Homeodomain-like_sf"/>
</dbReference>
<evidence type="ECO:0000256" key="1">
    <source>
        <dbReference type="ARBA" id="ARBA00023015"/>
    </source>
</evidence>
<evidence type="ECO:0000256" key="2">
    <source>
        <dbReference type="ARBA" id="ARBA00023125"/>
    </source>
</evidence>
<dbReference type="EMBL" id="FWXK01000002">
    <property type="protein sequence ID" value="SMC34266.1"/>
    <property type="molecule type" value="Genomic_DNA"/>
</dbReference>
<reference evidence="6" key="1">
    <citation type="submission" date="2017-04" db="EMBL/GenBank/DDBJ databases">
        <authorList>
            <person name="Varghese N."/>
            <person name="Submissions S."/>
        </authorList>
    </citation>
    <scope>NUCLEOTIDE SEQUENCE [LARGE SCALE GENOMIC DNA]</scope>
    <source>
        <strain evidence="6">DSM 21500</strain>
    </source>
</reference>
<gene>
    <name evidence="5" type="ORF">SAMN04487984_0588</name>
</gene>
<dbReference type="PANTHER" id="PTHR43280:SF28">
    <property type="entry name" value="HTH-TYPE TRANSCRIPTIONAL ACTIVATOR RHAS"/>
    <property type="match status" value="1"/>
</dbReference>
<keyword evidence="3" id="KW-0804">Transcription</keyword>
<dbReference type="InterPro" id="IPR018060">
    <property type="entry name" value="HTH_AraC"/>
</dbReference>